<dbReference type="EMBL" id="JADCTT010000001">
    <property type="protein sequence ID" value="KAF9759839.1"/>
    <property type="molecule type" value="Genomic_DNA"/>
</dbReference>
<dbReference type="InterPro" id="IPR001810">
    <property type="entry name" value="F-box_dom"/>
</dbReference>
<gene>
    <name evidence="2" type="ORF">IM811_001533</name>
</gene>
<accession>A0A8H7NPE3</accession>
<dbReference type="Proteomes" id="UP000616885">
    <property type="component" value="Unassembled WGS sequence"/>
</dbReference>
<dbReference type="Pfam" id="PF24539">
    <property type="entry name" value="DUF7600"/>
    <property type="match status" value="1"/>
</dbReference>
<dbReference type="InterPro" id="IPR036047">
    <property type="entry name" value="F-box-like_dom_sf"/>
</dbReference>
<evidence type="ECO:0000259" key="1">
    <source>
        <dbReference type="PROSITE" id="PS50181"/>
    </source>
</evidence>
<sequence length="1071" mass="120233">MSVGAFCGLCGGPFERYDVEPEFDPVPGHRKARARVGYAHEFHISVNSNGDVGPNTNFPPLVDEDVDEVEEVSLFHDPNTYRPQAYGVHDFCWKLFKYRVRCNLPAESEDARLAETLFWQFDSLPRANFHCLVPDNHYHGATNLRKSEDELPILLEDPTEVLPLPSNSAESEKAACSDLDLIKHDSPVSIFNRIPQEIICQILGNLSSKDFSNVRLACRTVASVSTPKLLPQKFWATRFAPPQEFGFVFAHENPQNSHTKKPWRLLYKQYTEALSTEEGIQGIRNRQRMYLCVEDFAIAAEQLLHPDTRRLTDSEEFQSSIQDVTPNNPTRFSFSCPLLTDTDFREPQLRRGVQPIARMQINLVAPPPAVSLKLSVSLVHFNSKVYISGFRSYCLDHSGQASGPVSIGTIIPSTEEHIEIKSAEKIVSVEVTASDLGIHGLEFHLENSGEAASVAVGVTSCLDGSFGKTVLRARKNATGMEIDFDEFKAVAIKIVEDGLGSLPTAISSHMLWNPAILSLRKKAELQPPLLGIYEYPSGFPLRLYMAFGGDNGEKLSSLNRITAYVFSRTGFHGFRFGYDNNEDIVIGKDSVLEEENGTYWPCLEPTFTVDGKGGERIISFEVRRTRSSTYRKKIIFSIEVLTNTGRTMNFQIHDSLSRPPGNLSSLSICASDGKLPIAVVATCEPPHTPWESLHVLNGTERHHCTILVEENQQSLRNGNRLDVTKDWIQYSAYWMLGSGGSCFGGASLRGIKRIRVSSGLRGRSRSTKNISGLWIEYYQGDDVVLGQWIHEVGSFDLASGESLTHIEVWSTLETETPSRMESFGRVVGIQFITSSGRDRKFRIPSQHPCISMHWRSTPYEELRDMMWAFGSHLDEVQVIHESLVPSVSSCLVLYDLPRLRRPRDLSTRTSRVYRQKERSPDGRWARLLNIHIFFKGKALVGIEFVYDFGITTSLGSASSEVYSLSLDEGENIVVLAVKEEDNKIFSLELHTDRGKYLRAPENPEGGDRLALAVFELDKRSEFASKVEGERKFVFSFQPVEDIGPCIGLWFLAMQEERGLRFESAGPIFLSL</sequence>
<dbReference type="InterPro" id="IPR056021">
    <property type="entry name" value="DUF7600"/>
</dbReference>
<name>A0A8H7NPE3_BIOOC</name>
<evidence type="ECO:0000313" key="3">
    <source>
        <dbReference type="Proteomes" id="UP000616885"/>
    </source>
</evidence>
<dbReference type="AlphaFoldDB" id="A0A8H7NPE3"/>
<dbReference type="CDD" id="cd09917">
    <property type="entry name" value="F-box_SF"/>
    <property type="match status" value="1"/>
</dbReference>
<reference evidence="2" key="1">
    <citation type="submission" date="2020-10" db="EMBL/GenBank/DDBJ databases">
        <title>High-Quality Genome Resource of Clonostachys rosea strain S41 by Oxford Nanopore Long-Read Sequencing.</title>
        <authorList>
            <person name="Wang H."/>
        </authorList>
    </citation>
    <scope>NUCLEOTIDE SEQUENCE</scope>
    <source>
        <strain evidence="2">S41</strain>
    </source>
</reference>
<feature type="domain" description="F-box" evidence="1">
    <location>
        <begin position="188"/>
        <end position="238"/>
    </location>
</feature>
<evidence type="ECO:0000313" key="2">
    <source>
        <dbReference type="EMBL" id="KAF9759839.1"/>
    </source>
</evidence>
<organism evidence="2 3">
    <name type="scientific">Bionectria ochroleuca</name>
    <name type="common">Gliocladium roseum</name>
    <dbReference type="NCBI Taxonomy" id="29856"/>
    <lineage>
        <taxon>Eukaryota</taxon>
        <taxon>Fungi</taxon>
        <taxon>Dikarya</taxon>
        <taxon>Ascomycota</taxon>
        <taxon>Pezizomycotina</taxon>
        <taxon>Sordariomycetes</taxon>
        <taxon>Hypocreomycetidae</taxon>
        <taxon>Hypocreales</taxon>
        <taxon>Bionectriaceae</taxon>
        <taxon>Clonostachys</taxon>
    </lineage>
</organism>
<dbReference type="SUPFAM" id="SSF81383">
    <property type="entry name" value="F-box domain"/>
    <property type="match status" value="1"/>
</dbReference>
<proteinExistence type="predicted"/>
<protein>
    <recommendedName>
        <fullName evidence="1">F-box domain-containing protein</fullName>
    </recommendedName>
</protein>
<dbReference type="PROSITE" id="PS50181">
    <property type="entry name" value="FBOX"/>
    <property type="match status" value="1"/>
</dbReference>
<comment type="caution">
    <text evidence="2">The sequence shown here is derived from an EMBL/GenBank/DDBJ whole genome shotgun (WGS) entry which is preliminary data.</text>
</comment>